<dbReference type="EMBL" id="JAHCTB010000002">
    <property type="protein sequence ID" value="MBT0607772.1"/>
    <property type="molecule type" value="Genomic_DNA"/>
</dbReference>
<comment type="caution">
    <text evidence="4">The sequence shown here is derived from an EMBL/GenBank/DDBJ whole genome shotgun (WGS) entry which is preliminary data.</text>
</comment>
<evidence type="ECO:0000313" key="4">
    <source>
        <dbReference type="EMBL" id="MBT0607772.1"/>
    </source>
</evidence>
<name>A0ABS5S3H9_9FLAO</name>
<proteinExistence type="predicted"/>
<dbReference type="InterPro" id="IPR011047">
    <property type="entry name" value="Quinoprotein_ADH-like_sf"/>
</dbReference>
<dbReference type="PANTHER" id="PTHR42754:SF1">
    <property type="entry name" value="LIPOPROTEIN"/>
    <property type="match status" value="1"/>
</dbReference>
<reference evidence="4 5" key="1">
    <citation type="submission" date="2021-05" db="EMBL/GenBank/DDBJ databases">
        <title>Aequorivita echinoideorum JCM 30378 genome.</title>
        <authorList>
            <person name="Zhang H."/>
            <person name="Li C."/>
        </authorList>
    </citation>
    <scope>NUCLEOTIDE SEQUENCE [LARGE SCALE GENOMIC DNA]</scope>
    <source>
        <strain evidence="4 5">JCM30378</strain>
    </source>
</reference>
<organism evidence="4 5">
    <name type="scientific">Aequorivita echinoideorum</name>
    <dbReference type="NCBI Taxonomy" id="1549647"/>
    <lineage>
        <taxon>Bacteria</taxon>
        <taxon>Pseudomonadati</taxon>
        <taxon>Bacteroidota</taxon>
        <taxon>Flavobacteriia</taxon>
        <taxon>Flavobacteriales</taxon>
        <taxon>Flavobacteriaceae</taxon>
        <taxon>Aequorivita</taxon>
    </lineage>
</organism>
<dbReference type="InterPro" id="IPR026444">
    <property type="entry name" value="Secre_tail"/>
</dbReference>
<feature type="chain" id="PRO_5046032330" evidence="2">
    <location>
        <begin position="20"/>
        <end position="517"/>
    </location>
</feature>
<keyword evidence="1 2" id="KW-0732">Signal</keyword>
<dbReference type="PANTHER" id="PTHR42754">
    <property type="entry name" value="ENDOGLUCANASE"/>
    <property type="match status" value="1"/>
</dbReference>
<evidence type="ECO:0000256" key="1">
    <source>
        <dbReference type="ARBA" id="ARBA00022729"/>
    </source>
</evidence>
<gene>
    <name evidence="4" type="ORF">KIV10_06220</name>
</gene>
<feature type="signal peptide" evidence="2">
    <location>
        <begin position="1"/>
        <end position="19"/>
    </location>
</feature>
<evidence type="ECO:0000313" key="5">
    <source>
        <dbReference type="Proteomes" id="UP001297092"/>
    </source>
</evidence>
<dbReference type="RefSeq" id="WP_214112622.1">
    <property type="nucleotide sequence ID" value="NZ_JAHCTB010000002.1"/>
</dbReference>
<dbReference type="Pfam" id="PF18962">
    <property type="entry name" value="Por_Secre_tail"/>
    <property type="match status" value="1"/>
</dbReference>
<dbReference type="SUPFAM" id="SSF50998">
    <property type="entry name" value="Quinoprotein alcohol dehydrogenase-like"/>
    <property type="match status" value="1"/>
</dbReference>
<sequence>MKQIFTIFVIFLSLLTAQAQDPNILWQRTFGGSGSDKLWSIIETNDGGFFVAGESDSNISGEKNENSRGENDYWVLRLDSYGNIMWQKTLGGSADERLFSVKQTTDGGFILGGHSNSNISGDKTENCQGDYDYWIIKLDNSGNIQWQNTIGGNGIDIISKIVETDEGSFLIAGYSTSSISGDRSVYKNGFRDIWLVKLDATGDILWQKSYGYDDVTLTGLEKTPDGGFILSATIFGITPLHDGFWALKIDSFGNQIWSKVIGGDKSDLFPKISPTTDGGYIMAGASDSDAFGDKSENSQGSFDYWVVKLDEDGNVVWENTIGGSEPEQPDSIIQCLDGGYLVCGYSSSNISGDKTENSQGSSDYWFLKLNSVGIIEWQNTVGGEGADLRARAIQTNDRSYIVGGYSSSNISGDKTENSRGEFDFWIIKHSQTLGLEENSFTSSITLSPNPTKHTLQLNTKDKTIDQINIYTMTGSKVLQLDVDTISPTVDVSNLAPGVYYVQLYSGKNVALKKFVKE</sequence>
<keyword evidence="5" id="KW-1185">Reference proteome</keyword>
<dbReference type="NCBIfam" id="TIGR04183">
    <property type="entry name" value="Por_Secre_tail"/>
    <property type="match status" value="1"/>
</dbReference>
<evidence type="ECO:0000256" key="2">
    <source>
        <dbReference type="SAM" id="SignalP"/>
    </source>
</evidence>
<protein>
    <submittedName>
        <fullName evidence="4">T9SS type A sorting domain-containing protein</fullName>
    </submittedName>
</protein>
<dbReference type="Proteomes" id="UP001297092">
    <property type="component" value="Unassembled WGS sequence"/>
</dbReference>
<feature type="domain" description="Secretion system C-terminal sorting" evidence="3">
    <location>
        <begin position="448"/>
        <end position="515"/>
    </location>
</feature>
<accession>A0ABS5S3H9</accession>
<evidence type="ECO:0000259" key="3">
    <source>
        <dbReference type="Pfam" id="PF18962"/>
    </source>
</evidence>